<proteinExistence type="predicted"/>
<evidence type="ECO:0000256" key="3">
    <source>
        <dbReference type="SAM" id="SignalP"/>
    </source>
</evidence>
<keyword evidence="2" id="KW-0812">Transmembrane</keyword>
<protein>
    <submittedName>
        <fullName evidence="4">Isopeptide-forming domain-containing fimbrial protein</fullName>
    </submittedName>
</protein>
<keyword evidence="2" id="KW-1133">Transmembrane helix</keyword>
<accession>A0ABT2FZ43</accession>
<evidence type="ECO:0000313" key="5">
    <source>
        <dbReference type="Proteomes" id="UP001205965"/>
    </source>
</evidence>
<dbReference type="Gene3D" id="2.60.40.10">
    <property type="entry name" value="Immunoglobulins"/>
    <property type="match status" value="1"/>
</dbReference>
<evidence type="ECO:0000256" key="1">
    <source>
        <dbReference type="SAM" id="MobiDB-lite"/>
    </source>
</evidence>
<feature type="signal peptide" evidence="3">
    <location>
        <begin position="1"/>
        <end position="16"/>
    </location>
</feature>
<feature type="transmembrane region" description="Helical" evidence="2">
    <location>
        <begin position="332"/>
        <end position="353"/>
    </location>
</feature>
<dbReference type="InterPro" id="IPR026466">
    <property type="entry name" value="Fim_isopep_form_D2_dom"/>
</dbReference>
<dbReference type="NCBIfam" id="TIGR04226">
    <property type="entry name" value="RrgB_K2N_iso_D2"/>
    <property type="match status" value="1"/>
</dbReference>
<evidence type="ECO:0000313" key="4">
    <source>
        <dbReference type="EMBL" id="MCS5480503.1"/>
    </source>
</evidence>
<sequence>MLLTALVLAMPVTAAAQERLGSVTIKKLPTSLDTPGVHPVKFEFSGGNLTAPLTLYSDSDTVLFNDLAPGTYNIRELATRTGDIARATVAPITVTVPKGDLYDVTVYPKTQPLTLRKSADVSKIIPGAKFQYTLDGTVPLPDTHDQLHRYIIRDALPSGVTLAGKSAVQLHIGSRTVPLTAGEHYNITNDNNVITATFTPTGLELLAGERGNHDDVIVRFTFGVRAFSKLAHGSQVLNIGHLYPDGYPEDGEESVVSNEHVLPVADSSGLLIPVPIPIPVGFPGSSGSSTILTPGSVGETPVISPADTPNKPGSPGAPEQPESRNPLASTGASVLGMLALGTLLSIIGITLFLRGRRA</sequence>
<keyword evidence="2" id="KW-0472">Membrane</keyword>
<gene>
    <name evidence="4" type="ORF">NYP18_12655</name>
</gene>
<dbReference type="EMBL" id="JANWTC010000011">
    <property type="protein sequence ID" value="MCS5480503.1"/>
    <property type="molecule type" value="Genomic_DNA"/>
</dbReference>
<dbReference type="Proteomes" id="UP001205965">
    <property type="component" value="Unassembled WGS sequence"/>
</dbReference>
<comment type="caution">
    <text evidence="4">The sequence shown here is derived from an EMBL/GenBank/DDBJ whole genome shotgun (WGS) entry which is preliminary data.</text>
</comment>
<dbReference type="InterPro" id="IPR013783">
    <property type="entry name" value="Ig-like_fold"/>
</dbReference>
<dbReference type="RefSeq" id="WP_259428572.1">
    <property type="nucleotide sequence ID" value="NZ_JANWTC010000011.1"/>
</dbReference>
<feature type="chain" id="PRO_5045878376" evidence="3">
    <location>
        <begin position="17"/>
        <end position="358"/>
    </location>
</feature>
<organism evidence="4 5">
    <name type="scientific">Corynebacterium lemuris</name>
    <dbReference type="NCBI Taxonomy" id="1859292"/>
    <lineage>
        <taxon>Bacteria</taxon>
        <taxon>Bacillati</taxon>
        <taxon>Actinomycetota</taxon>
        <taxon>Actinomycetes</taxon>
        <taxon>Mycobacteriales</taxon>
        <taxon>Corynebacteriaceae</taxon>
        <taxon>Corynebacterium</taxon>
    </lineage>
</organism>
<reference evidence="4 5" key="1">
    <citation type="submission" date="2022-08" db="EMBL/GenBank/DDBJ databases">
        <title>YIM 101645 draft genome.</title>
        <authorList>
            <person name="Chen X."/>
        </authorList>
    </citation>
    <scope>NUCLEOTIDE SEQUENCE [LARGE SCALE GENOMIC DNA]</scope>
    <source>
        <strain evidence="4 5">YIM 101645</strain>
    </source>
</reference>
<evidence type="ECO:0000256" key="2">
    <source>
        <dbReference type="SAM" id="Phobius"/>
    </source>
</evidence>
<feature type="region of interest" description="Disordered" evidence="1">
    <location>
        <begin position="289"/>
        <end position="328"/>
    </location>
</feature>
<name>A0ABT2FZ43_9CORY</name>
<dbReference type="Gene3D" id="2.60.40.740">
    <property type="match status" value="1"/>
</dbReference>
<keyword evidence="3" id="KW-0732">Signal</keyword>
<keyword evidence="5" id="KW-1185">Reference proteome</keyword>